<dbReference type="RefSeq" id="WP_305169188.1">
    <property type="nucleotide sequence ID" value="NZ_JAUUUU010000001.1"/>
</dbReference>
<comment type="caution">
    <text evidence="2">The sequence shown here is derived from an EMBL/GenBank/DDBJ whole genome shotgun (WGS) entry which is preliminary data.</text>
</comment>
<keyword evidence="1" id="KW-1133">Transmembrane helix</keyword>
<dbReference type="AlphaFoldDB" id="A0AAW8AZA4"/>
<evidence type="ECO:0000313" key="3">
    <source>
        <dbReference type="Proteomes" id="UP001178354"/>
    </source>
</evidence>
<keyword evidence="3" id="KW-1185">Reference proteome</keyword>
<dbReference type="PANTHER" id="PTHR34703:SF1">
    <property type="entry name" value="ANTIPORTER SUBUNIT MNHG2-RELATED"/>
    <property type="match status" value="1"/>
</dbReference>
<feature type="transmembrane region" description="Helical" evidence="1">
    <location>
        <begin position="51"/>
        <end position="78"/>
    </location>
</feature>
<dbReference type="NCBIfam" id="TIGR01300">
    <property type="entry name" value="CPA3_mnhG_phaG"/>
    <property type="match status" value="1"/>
</dbReference>
<dbReference type="GO" id="GO:0015385">
    <property type="term" value="F:sodium:proton antiporter activity"/>
    <property type="evidence" value="ECO:0007669"/>
    <property type="project" value="TreeGrafter"/>
</dbReference>
<gene>
    <name evidence="2" type="primary">mnhG</name>
    <name evidence="2" type="ORF">Q8A57_01685</name>
</gene>
<accession>A0AAW8AZA4</accession>
<proteinExistence type="predicted"/>
<protein>
    <submittedName>
        <fullName evidence="2">Monovalent cation/H(+) antiporter subunit G</fullName>
    </submittedName>
</protein>
<dbReference type="Pfam" id="PF03334">
    <property type="entry name" value="PhaG_MnhG_YufB"/>
    <property type="match status" value="1"/>
</dbReference>
<organism evidence="2 3">
    <name type="scientific">Porticoccus litoralis</name>
    <dbReference type="NCBI Taxonomy" id="434086"/>
    <lineage>
        <taxon>Bacteria</taxon>
        <taxon>Pseudomonadati</taxon>
        <taxon>Pseudomonadota</taxon>
        <taxon>Gammaproteobacteria</taxon>
        <taxon>Cellvibrionales</taxon>
        <taxon>Porticoccaceae</taxon>
        <taxon>Porticoccus</taxon>
    </lineage>
</organism>
<dbReference type="EMBL" id="JAUUUU010000001">
    <property type="protein sequence ID" value="MDP1519678.1"/>
    <property type="molecule type" value="Genomic_DNA"/>
</dbReference>
<dbReference type="Proteomes" id="UP001178354">
    <property type="component" value="Unassembled WGS sequence"/>
</dbReference>
<reference evidence="2" key="2">
    <citation type="submission" date="2023-08" db="EMBL/GenBank/DDBJ databases">
        <authorList>
            <person name="Luo J."/>
        </authorList>
    </citation>
    <scope>NUCLEOTIDE SEQUENCE</scope>
    <source>
        <strain evidence="2">DSM 25064</strain>
    </source>
</reference>
<sequence length="106" mass="11157">MMAVLAEWLSVPLLAVGIFLVVSGGVGLLRFPDIFCRMHAAGVTETLASGLILLGLMLLAGWGIAAFKLLLILLFLLITSPTASHALAKAALHGGMKVDPDKKETF</sequence>
<keyword evidence="1" id="KW-0812">Transmembrane</keyword>
<dbReference type="PANTHER" id="PTHR34703">
    <property type="entry name" value="ANTIPORTER SUBUNIT MNHG2-RELATED"/>
    <property type="match status" value="1"/>
</dbReference>
<keyword evidence="1" id="KW-0472">Membrane</keyword>
<dbReference type="InterPro" id="IPR005133">
    <property type="entry name" value="PhaG_MnhG_YufB"/>
</dbReference>
<name>A0AAW8AZA4_9GAMM</name>
<feature type="transmembrane region" description="Helical" evidence="1">
    <location>
        <begin position="12"/>
        <end position="31"/>
    </location>
</feature>
<evidence type="ECO:0000256" key="1">
    <source>
        <dbReference type="SAM" id="Phobius"/>
    </source>
</evidence>
<reference evidence="2" key="1">
    <citation type="journal article" date="2010" name="Int. J. Syst. Evol. Microbiol.">
        <title>Porticoccus litoralis gen. nov., sp. nov., a gammaproteobacterium isolated from the Yellow Sea.</title>
        <authorList>
            <person name="Oh H.M."/>
            <person name="Kim H."/>
            <person name="Kim K.M."/>
            <person name="Min G.S."/>
            <person name="Cho J.C."/>
        </authorList>
    </citation>
    <scope>NUCLEOTIDE SEQUENCE</scope>
    <source>
        <strain evidence="2">DSM 25064</strain>
    </source>
</reference>
<evidence type="ECO:0000313" key="2">
    <source>
        <dbReference type="EMBL" id="MDP1519678.1"/>
    </source>
</evidence>